<keyword evidence="3" id="KW-0489">Methyltransferase</keyword>
<dbReference type="GO" id="GO:0032259">
    <property type="term" value="P:methylation"/>
    <property type="evidence" value="ECO:0007669"/>
    <property type="project" value="UniProtKB-KW"/>
</dbReference>
<dbReference type="SUPFAM" id="SSF53335">
    <property type="entry name" value="S-adenosyl-L-methionine-dependent methyltransferases"/>
    <property type="match status" value="1"/>
</dbReference>
<protein>
    <submittedName>
        <fullName evidence="3">UbiE/COQ5 methyltransferase</fullName>
    </submittedName>
</protein>
<sequence>MTTKSTVYTTDHSSSVLRTHGWRTAANSAGYLLPHLRPDMTILDVGCGPGSITIDLARLVPQGHVTGVEYVADPLDGARALAASQGVGNVTFAVADVHALPFSDNSFDVVHAHQVLQHIADPVKALKEMRRVAKPGGLVACRESASMTWHPPSRKLDTWYRVTTEMASAKGGNPHPGSRIHVWAEQAGFPRDRVARGAGSWCFSSDEEREYWGGSMGQRARSSGFATMAVDEGFSTAEELEEVRQGWDEFREDRDAWFGLLHGEILCRK</sequence>
<feature type="domain" description="Methyltransferase" evidence="2">
    <location>
        <begin position="38"/>
        <end position="154"/>
    </location>
</feature>
<accession>A0AB34FUQ3</accession>
<dbReference type="CDD" id="cd02440">
    <property type="entry name" value="AdoMet_MTases"/>
    <property type="match status" value="1"/>
</dbReference>
<dbReference type="InterPro" id="IPR029063">
    <property type="entry name" value="SAM-dependent_MTases_sf"/>
</dbReference>
<evidence type="ECO:0000313" key="3">
    <source>
        <dbReference type="EMBL" id="KAJ6442625.1"/>
    </source>
</evidence>
<comment type="similarity">
    <text evidence="1">Belongs to the methyltransferase superfamily. LaeA methyltransferase family.</text>
</comment>
<proteinExistence type="inferred from homology"/>
<name>A0AB34FUQ3_9HYPO</name>
<comment type="caution">
    <text evidence="3">The sequence shown here is derived from an EMBL/GenBank/DDBJ whole genome shotgun (WGS) entry which is preliminary data.</text>
</comment>
<reference evidence="3" key="1">
    <citation type="submission" date="2023-01" db="EMBL/GenBank/DDBJ databases">
        <title>The growth and conidiation of Purpureocillium lavendulum are regulated by nitrogen source and histone H3K14 acetylation.</title>
        <authorList>
            <person name="Tang P."/>
            <person name="Han J."/>
            <person name="Zhang C."/>
            <person name="Tang P."/>
            <person name="Qi F."/>
            <person name="Zhang K."/>
            <person name="Liang L."/>
        </authorList>
    </citation>
    <scope>NUCLEOTIDE SEQUENCE</scope>
    <source>
        <strain evidence="3">YMF1.00683</strain>
    </source>
</reference>
<dbReference type="PANTHER" id="PTHR43591:SF24">
    <property type="entry name" value="2-METHOXY-6-POLYPRENYL-1,4-BENZOQUINOL METHYLASE, MITOCHONDRIAL"/>
    <property type="match status" value="1"/>
</dbReference>
<keyword evidence="3" id="KW-0808">Transferase</keyword>
<dbReference type="Pfam" id="PF13847">
    <property type="entry name" value="Methyltransf_31"/>
    <property type="match status" value="1"/>
</dbReference>
<evidence type="ECO:0000256" key="1">
    <source>
        <dbReference type="ARBA" id="ARBA00038158"/>
    </source>
</evidence>
<keyword evidence="4" id="KW-1185">Reference proteome</keyword>
<dbReference type="Gene3D" id="3.40.50.150">
    <property type="entry name" value="Vaccinia Virus protein VP39"/>
    <property type="match status" value="1"/>
</dbReference>
<evidence type="ECO:0000313" key="4">
    <source>
        <dbReference type="Proteomes" id="UP001163105"/>
    </source>
</evidence>
<dbReference type="EMBL" id="JAQHRD010000003">
    <property type="protein sequence ID" value="KAJ6442625.1"/>
    <property type="molecule type" value="Genomic_DNA"/>
</dbReference>
<gene>
    <name evidence="3" type="ORF">O9K51_03800</name>
</gene>
<dbReference type="GO" id="GO:0008168">
    <property type="term" value="F:methyltransferase activity"/>
    <property type="evidence" value="ECO:0007669"/>
    <property type="project" value="UniProtKB-KW"/>
</dbReference>
<dbReference type="InterPro" id="IPR025714">
    <property type="entry name" value="Methyltranfer_dom"/>
</dbReference>
<dbReference type="PANTHER" id="PTHR43591">
    <property type="entry name" value="METHYLTRANSFERASE"/>
    <property type="match status" value="1"/>
</dbReference>
<evidence type="ECO:0000259" key="2">
    <source>
        <dbReference type="Pfam" id="PF13847"/>
    </source>
</evidence>
<dbReference type="AlphaFoldDB" id="A0AB34FUQ3"/>
<dbReference type="Proteomes" id="UP001163105">
    <property type="component" value="Unassembled WGS sequence"/>
</dbReference>
<organism evidence="3 4">
    <name type="scientific">Purpureocillium lavendulum</name>
    <dbReference type="NCBI Taxonomy" id="1247861"/>
    <lineage>
        <taxon>Eukaryota</taxon>
        <taxon>Fungi</taxon>
        <taxon>Dikarya</taxon>
        <taxon>Ascomycota</taxon>
        <taxon>Pezizomycotina</taxon>
        <taxon>Sordariomycetes</taxon>
        <taxon>Hypocreomycetidae</taxon>
        <taxon>Hypocreales</taxon>
        <taxon>Ophiocordycipitaceae</taxon>
        <taxon>Purpureocillium</taxon>
    </lineage>
</organism>